<feature type="transmembrane region" description="Helical" evidence="1">
    <location>
        <begin position="21"/>
        <end position="40"/>
    </location>
</feature>
<keyword evidence="1" id="KW-0472">Membrane</keyword>
<keyword evidence="1" id="KW-1133">Transmembrane helix</keyword>
<dbReference type="Proteomes" id="UP000019243">
    <property type="component" value="Unassembled WGS sequence"/>
</dbReference>
<keyword evidence="4" id="KW-1185">Reference proteome</keyword>
<dbReference type="AlphaFoldDB" id="W7D9V3"/>
<evidence type="ECO:0000313" key="4">
    <source>
        <dbReference type="Proteomes" id="UP000019243"/>
    </source>
</evidence>
<feature type="domain" description="Putative adhesive" evidence="2">
    <location>
        <begin position="59"/>
        <end position="142"/>
    </location>
</feature>
<name>W7D9V3_9LIST</name>
<protein>
    <recommendedName>
        <fullName evidence="2">Putative adhesive domain-containing protein</fullName>
    </recommendedName>
</protein>
<dbReference type="InterPro" id="IPR046762">
    <property type="entry name" value="pAdhesive_17"/>
</dbReference>
<evidence type="ECO:0000313" key="3">
    <source>
        <dbReference type="EMBL" id="EUJ42048.1"/>
    </source>
</evidence>
<dbReference type="EMBL" id="AODH01000004">
    <property type="protein sequence ID" value="EUJ42048.1"/>
    <property type="molecule type" value="Genomic_DNA"/>
</dbReference>
<dbReference type="Pfam" id="PF20609">
    <property type="entry name" value="pAdhesive_17"/>
    <property type="match status" value="1"/>
</dbReference>
<reference evidence="3 4" key="1">
    <citation type="submission" date="2012-12" db="EMBL/GenBank/DDBJ databases">
        <title>Novel taxa of Listeriaceae from agricultural environments in the United States.</title>
        <authorList>
            <person name="den Bakker H.C."/>
            <person name="Allred A."/>
            <person name="Warchocki S."/>
            <person name="Wright E.M."/>
            <person name="Burrell A."/>
            <person name="Nightingale K.K."/>
            <person name="Kephart D."/>
            <person name="Wiedmann M."/>
        </authorList>
    </citation>
    <scope>NUCLEOTIDE SEQUENCE [LARGE SCALE GENOMIC DNA]</scope>
    <source>
        <strain evidence="3 4">FSL F6-1037</strain>
    </source>
</reference>
<keyword evidence="1" id="KW-0812">Transmembrane</keyword>
<organism evidence="3 4">
    <name type="scientific">Brochothrix campestris FSL F6-1037</name>
    <dbReference type="NCBI Taxonomy" id="1265861"/>
    <lineage>
        <taxon>Bacteria</taxon>
        <taxon>Bacillati</taxon>
        <taxon>Bacillota</taxon>
        <taxon>Bacilli</taxon>
        <taxon>Bacillales</taxon>
        <taxon>Listeriaceae</taxon>
        <taxon>Brochothrix</taxon>
    </lineage>
</organism>
<accession>W7D9V3</accession>
<evidence type="ECO:0000259" key="2">
    <source>
        <dbReference type="Pfam" id="PF20609"/>
    </source>
</evidence>
<evidence type="ECO:0000256" key="1">
    <source>
        <dbReference type="SAM" id="Phobius"/>
    </source>
</evidence>
<dbReference type="RefSeq" id="WP_035313062.1">
    <property type="nucleotide sequence ID" value="NZ_AODH01000004.1"/>
</dbReference>
<dbReference type="OrthoDB" id="2972363at2"/>
<dbReference type="STRING" id="1265861.BCAMP_01565"/>
<gene>
    <name evidence="3" type="ORF">BCAMP_01565</name>
</gene>
<comment type="caution">
    <text evidence="3">The sequence shown here is derived from an EMBL/GenBank/DDBJ whole genome shotgun (WGS) entry which is preliminary data.</text>
</comment>
<proteinExistence type="predicted"/>
<sequence>MKKTKNYDFKKRIENKRKLRIQQIATAVVAFGLVTSPLSVNFNKNLSFDYHTVSADTASLAQVNLLGNTSVSQTAVGTNAYDITVAGTALADLELLGTNRKGVAQVDLSSIPEELRDQVTITSEGAHVHVELLPITMADLPA</sequence>